<dbReference type="InterPro" id="IPR017871">
    <property type="entry name" value="ABC_transporter-like_CS"/>
</dbReference>
<evidence type="ECO:0000256" key="6">
    <source>
        <dbReference type="ARBA" id="ARBA00023136"/>
    </source>
</evidence>
<sequence length="509" mass="57757">MGAAETDKPRIKNSRGCYKKTGRINQIDFQNSEFFDLYTLGLNEIDVRAVSVLNSVASFLTAFLNFQIVFAVTATINNSFAFFGVIAAVFDFGLSIIKQKLYYKQNIDTTPDDRKRGYINRVTYQPEFTSDLKIYPNFIDLLVYRYKKATYAVKAIILKYSWKILLLDQCQQIPGTIFRYMIPWIYIAILLANGQISIPEATVLSASTLSIAGNLTSFMISSGSFYSHSLYINNLRKIYNYKEKIECDSGENINPSAPINIRVEDVSFSYTEKEINTINNIIMNINHGDKIAIVGYNGAGKTTLVKLLIHLYDIDGGKIIVNDRNISEYKTKSLRSRIAFLSQDFKIYNFSLAENVLMRPVLSNDDINLVNTALKKVGLYDKIIALSNGINTFITREFDETGTYFSGGEMQKLALARIYAGNYDCIILDESTSALDPVSEDEIIRTIFEIFKDKTIIMISHRLVTVKYVDRIYFMSHGCVCESGTHQELMSNGGDYCKFYSTQANKFQI</sequence>
<evidence type="ECO:0000256" key="1">
    <source>
        <dbReference type="ARBA" id="ARBA00004141"/>
    </source>
</evidence>
<keyword evidence="6" id="KW-0472">Membrane</keyword>
<dbReference type="InterPro" id="IPR003439">
    <property type="entry name" value="ABC_transporter-like_ATP-bd"/>
</dbReference>
<dbReference type="PANTHER" id="PTHR43394:SF1">
    <property type="entry name" value="ATP-BINDING CASSETTE SUB-FAMILY B MEMBER 10, MITOCHONDRIAL"/>
    <property type="match status" value="1"/>
</dbReference>
<organism evidence="8">
    <name type="scientific">bioreactor metagenome</name>
    <dbReference type="NCBI Taxonomy" id="1076179"/>
    <lineage>
        <taxon>unclassified sequences</taxon>
        <taxon>metagenomes</taxon>
        <taxon>ecological metagenomes</taxon>
    </lineage>
</organism>
<dbReference type="SUPFAM" id="SSF52540">
    <property type="entry name" value="P-loop containing nucleoside triphosphate hydrolases"/>
    <property type="match status" value="1"/>
</dbReference>
<reference evidence="8" key="1">
    <citation type="submission" date="2019-08" db="EMBL/GenBank/DDBJ databases">
        <authorList>
            <person name="Kucharzyk K."/>
            <person name="Murdoch R.W."/>
            <person name="Higgins S."/>
            <person name="Loffler F."/>
        </authorList>
    </citation>
    <scope>NUCLEOTIDE SEQUENCE</scope>
</reference>
<evidence type="ECO:0000259" key="7">
    <source>
        <dbReference type="PROSITE" id="PS50893"/>
    </source>
</evidence>
<dbReference type="SMART" id="SM00382">
    <property type="entry name" value="AAA"/>
    <property type="match status" value="1"/>
</dbReference>
<proteinExistence type="predicted"/>
<dbReference type="InterPro" id="IPR039421">
    <property type="entry name" value="Type_1_exporter"/>
</dbReference>
<dbReference type="PROSITE" id="PS50893">
    <property type="entry name" value="ABC_TRANSPORTER_2"/>
    <property type="match status" value="1"/>
</dbReference>
<dbReference type="GO" id="GO:0015421">
    <property type="term" value="F:ABC-type oligopeptide transporter activity"/>
    <property type="evidence" value="ECO:0007669"/>
    <property type="project" value="TreeGrafter"/>
</dbReference>
<dbReference type="PROSITE" id="PS00211">
    <property type="entry name" value="ABC_TRANSPORTER_1"/>
    <property type="match status" value="1"/>
</dbReference>
<keyword evidence="2" id="KW-0812">Transmembrane</keyword>
<keyword evidence="4 8" id="KW-0067">ATP-binding</keyword>
<evidence type="ECO:0000256" key="5">
    <source>
        <dbReference type="ARBA" id="ARBA00022989"/>
    </source>
</evidence>
<comment type="subcellular location">
    <subcellularLocation>
        <location evidence="1">Membrane</location>
        <topology evidence="1">Multi-pass membrane protein</topology>
    </subcellularLocation>
</comment>
<dbReference type="AlphaFoldDB" id="A0A645ABF7"/>
<evidence type="ECO:0000256" key="2">
    <source>
        <dbReference type="ARBA" id="ARBA00022692"/>
    </source>
</evidence>
<accession>A0A645ABF7</accession>
<evidence type="ECO:0000313" key="8">
    <source>
        <dbReference type="EMBL" id="MPM50545.1"/>
    </source>
</evidence>
<dbReference type="PANTHER" id="PTHR43394">
    <property type="entry name" value="ATP-DEPENDENT PERMEASE MDL1, MITOCHONDRIAL"/>
    <property type="match status" value="1"/>
</dbReference>
<feature type="domain" description="ABC transporter" evidence="7">
    <location>
        <begin position="261"/>
        <end position="502"/>
    </location>
</feature>
<name>A0A645ABF7_9ZZZZ</name>
<dbReference type="GO" id="GO:0005524">
    <property type="term" value="F:ATP binding"/>
    <property type="evidence" value="ECO:0007669"/>
    <property type="project" value="UniProtKB-KW"/>
</dbReference>
<dbReference type="GO" id="GO:0016020">
    <property type="term" value="C:membrane"/>
    <property type="evidence" value="ECO:0007669"/>
    <property type="project" value="UniProtKB-SubCell"/>
</dbReference>
<evidence type="ECO:0000256" key="3">
    <source>
        <dbReference type="ARBA" id="ARBA00022741"/>
    </source>
</evidence>
<dbReference type="InterPro" id="IPR003593">
    <property type="entry name" value="AAA+_ATPase"/>
</dbReference>
<gene>
    <name evidence="8" type="primary">btuD_209</name>
    <name evidence="8" type="ORF">SDC9_97287</name>
</gene>
<comment type="caution">
    <text evidence="8">The sequence shown here is derived from an EMBL/GenBank/DDBJ whole genome shotgun (WGS) entry which is preliminary data.</text>
</comment>
<dbReference type="InterPro" id="IPR036640">
    <property type="entry name" value="ABC1_TM_sf"/>
</dbReference>
<evidence type="ECO:0000256" key="4">
    <source>
        <dbReference type="ARBA" id="ARBA00022840"/>
    </source>
</evidence>
<dbReference type="InterPro" id="IPR027417">
    <property type="entry name" value="P-loop_NTPase"/>
</dbReference>
<dbReference type="Gene3D" id="1.20.1560.10">
    <property type="entry name" value="ABC transporter type 1, transmembrane domain"/>
    <property type="match status" value="1"/>
</dbReference>
<protein>
    <submittedName>
        <fullName evidence="8">Vitamin B12 import ATP-binding protein BtuD</fullName>
    </submittedName>
</protein>
<dbReference type="GO" id="GO:0016887">
    <property type="term" value="F:ATP hydrolysis activity"/>
    <property type="evidence" value="ECO:0007669"/>
    <property type="project" value="InterPro"/>
</dbReference>
<dbReference type="Gene3D" id="3.40.50.300">
    <property type="entry name" value="P-loop containing nucleotide triphosphate hydrolases"/>
    <property type="match status" value="1"/>
</dbReference>
<dbReference type="Pfam" id="PF00005">
    <property type="entry name" value="ABC_tran"/>
    <property type="match status" value="1"/>
</dbReference>
<dbReference type="EMBL" id="VSSQ01013015">
    <property type="protein sequence ID" value="MPM50545.1"/>
    <property type="molecule type" value="Genomic_DNA"/>
</dbReference>
<keyword evidence="3" id="KW-0547">Nucleotide-binding</keyword>
<keyword evidence="5" id="KW-1133">Transmembrane helix</keyword>